<feature type="transmembrane region" description="Helical" evidence="1">
    <location>
        <begin position="25"/>
        <end position="47"/>
    </location>
</feature>
<reference evidence="2 3" key="1">
    <citation type="submission" date="2017-06" db="EMBL/GenBank/DDBJ databases">
        <title>Hymenobacter amundsenii sp. nov. isolated from regoliths in Antarctica.</title>
        <authorList>
            <person name="Sedlacek I."/>
            <person name="Kralova S."/>
            <person name="Pantucek R."/>
            <person name="Svec P."/>
            <person name="Holochova P."/>
            <person name="Stankova E."/>
            <person name="Vrbovska V."/>
            <person name="Busse H.-J."/>
        </authorList>
    </citation>
    <scope>NUCLEOTIDE SEQUENCE [LARGE SCALE GENOMIC DNA]</scope>
    <source>
        <strain evidence="2 3">CCM 8682</strain>
    </source>
</reference>
<evidence type="ECO:0000256" key="1">
    <source>
        <dbReference type="SAM" id="Phobius"/>
    </source>
</evidence>
<keyword evidence="1" id="KW-0812">Transmembrane</keyword>
<evidence type="ECO:0008006" key="4">
    <source>
        <dbReference type="Google" id="ProtNLM"/>
    </source>
</evidence>
<protein>
    <recommendedName>
        <fullName evidence="4">DUF304 domain-containing protein</fullName>
    </recommendedName>
</protein>
<name>A0A246FQ53_9BACT</name>
<gene>
    <name evidence="2" type="ORF">CDA63_00545</name>
</gene>
<sequence>MGPILALSGGTLPFLLFDKDPDAPFYALALFSLLGAGMVAFIGYAILEIQRWQLTISPTLLSVRSVGRYRELPREAVAGFTVEARHTFIHPARAGLPRLKIHETTEHYAAIQRWLAPGIPT</sequence>
<keyword evidence="3" id="KW-1185">Reference proteome</keyword>
<comment type="caution">
    <text evidence="2">The sequence shown here is derived from an EMBL/GenBank/DDBJ whole genome shotgun (WGS) entry which is preliminary data.</text>
</comment>
<evidence type="ECO:0000313" key="3">
    <source>
        <dbReference type="Proteomes" id="UP000197277"/>
    </source>
</evidence>
<dbReference type="EMBL" id="NIRR01000001">
    <property type="protein sequence ID" value="OWP64881.1"/>
    <property type="molecule type" value="Genomic_DNA"/>
</dbReference>
<evidence type="ECO:0000313" key="2">
    <source>
        <dbReference type="EMBL" id="OWP64881.1"/>
    </source>
</evidence>
<proteinExistence type="predicted"/>
<organism evidence="2 3">
    <name type="scientific">Hymenobacter amundsenii</name>
    <dbReference type="NCBI Taxonomy" id="2006685"/>
    <lineage>
        <taxon>Bacteria</taxon>
        <taxon>Pseudomonadati</taxon>
        <taxon>Bacteroidota</taxon>
        <taxon>Cytophagia</taxon>
        <taxon>Cytophagales</taxon>
        <taxon>Hymenobacteraceae</taxon>
        <taxon>Hymenobacter</taxon>
    </lineage>
</organism>
<dbReference type="Proteomes" id="UP000197277">
    <property type="component" value="Unassembled WGS sequence"/>
</dbReference>
<dbReference type="AlphaFoldDB" id="A0A246FQ53"/>
<keyword evidence="1" id="KW-1133">Transmembrane helix</keyword>
<keyword evidence="1" id="KW-0472">Membrane</keyword>
<accession>A0A246FQ53</accession>